<proteinExistence type="predicted"/>
<dbReference type="SUPFAM" id="SSF51905">
    <property type="entry name" value="FAD/NAD(P)-binding domain"/>
    <property type="match status" value="1"/>
</dbReference>
<dbReference type="PRINTS" id="PR00420">
    <property type="entry name" value="RNGMNOXGNASE"/>
</dbReference>
<dbReference type="InterPro" id="IPR002938">
    <property type="entry name" value="FAD-bd"/>
</dbReference>
<reference evidence="5" key="1">
    <citation type="journal article" date="2019" name="Int. J. Syst. Evol. Microbiol.">
        <title>The Global Catalogue of Microorganisms (GCM) 10K type strain sequencing project: providing services to taxonomists for standard genome sequencing and annotation.</title>
        <authorList>
            <consortium name="The Broad Institute Genomics Platform"/>
            <consortium name="The Broad Institute Genome Sequencing Center for Infectious Disease"/>
            <person name="Wu L."/>
            <person name="Ma J."/>
        </authorList>
    </citation>
    <scope>NUCLEOTIDE SEQUENCE [LARGE SCALE GENOMIC DNA]</scope>
    <source>
        <strain evidence="5">KCTC 23098</strain>
    </source>
</reference>
<keyword evidence="5" id="KW-1185">Reference proteome</keyword>
<dbReference type="Gene3D" id="3.50.50.60">
    <property type="entry name" value="FAD/NAD(P)-binding domain"/>
    <property type="match status" value="1"/>
</dbReference>
<dbReference type="PANTHER" id="PTHR13789:SF309">
    <property type="entry name" value="PUTATIVE (AFU_ORTHOLOGUE AFUA_6G14510)-RELATED"/>
    <property type="match status" value="1"/>
</dbReference>
<dbReference type="GO" id="GO:0004497">
    <property type="term" value="F:monooxygenase activity"/>
    <property type="evidence" value="ECO:0007669"/>
    <property type="project" value="UniProtKB-KW"/>
</dbReference>
<organism evidence="4 5">
    <name type="scientific">Olivibacter jilunii</name>
    <dbReference type="NCBI Taxonomy" id="985016"/>
    <lineage>
        <taxon>Bacteria</taxon>
        <taxon>Pseudomonadati</taxon>
        <taxon>Bacteroidota</taxon>
        <taxon>Sphingobacteriia</taxon>
        <taxon>Sphingobacteriales</taxon>
        <taxon>Sphingobacteriaceae</taxon>
        <taxon>Olivibacter</taxon>
    </lineage>
</organism>
<dbReference type="InterPro" id="IPR050493">
    <property type="entry name" value="FAD-dep_Monooxygenase_BioMet"/>
</dbReference>
<name>A0ABW6B164_9SPHI</name>
<sequence>MRIAIVGAGIGGLCTAVALQNLGLDVSIYEAAPVIKPVGAGIGLAANAILGLKRLGIEQAVVSKGHQVTSLRMLDTKGKIISNQDTELLGPDFANANLVIHRSELHEVLLSRLLPNSLHLNKKLLSFRRKKENLILYFSDGSSSVTNLLIAADGIRSVVRQQLIPDSKPRYAGYTCWRAVIENPNIPLNKMASVETWTAAGRVGMSPLSHNRIYWYCCINAKENDSCMREMKPKDLADSFLNAHTPIAEIIRSTAPEQLIWSDVFDIKPLQHFVYEDNIVLLGDAAHATTPNMGQGACQAIEDAVVLAQCLATQSDRPTALKHYEKRRVKRTKRIIWQSRLLGWMAHWESPFWCRFRNGVLRSVPKIVTKKQIAWLFKVDF</sequence>
<gene>
    <name evidence="4" type="ORF">ACFS6J_10335</name>
</gene>
<evidence type="ECO:0000313" key="4">
    <source>
        <dbReference type="EMBL" id="MFD2962184.1"/>
    </source>
</evidence>
<protein>
    <submittedName>
        <fullName evidence="4">FAD-dependent monooxygenase</fullName>
    </submittedName>
</protein>
<dbReference type="EMBL" id="JBHUPA010000006">
    <property type="protein sequence ID" value="MFD2962184.1"/>
    <property type="molecule type" value="Genomic_DNA"/>
</dbReference>
<accession>A0ABW6B164</accession>
<dbReference type="InterPro" id="IPR036188">
    <property type="entry name" value="FAD/NAD-bd_sf"/>
</dbReference>
<dbReference type="PANTHER" id="PTHR13789">
    <property type="entry name" value="MONOOXYGENASE"/>
    <property type="match status" value="1"/>
</dbReference>
<dbReference type="Pfam" id="PF01494">
    <property type="entry name" value="FAD_binding_3"/>
    <property type="match status" value="1"/>
</dbReference>
<dbReference type="Proteomes" id="UP001597560">
    <property type="component" value="Unassembled WGS sequence"/>
</dbReference>
<evidence type="ECO:0000256" key="2">
    <source>
        <dbReference type="ARBA" id="ARBA00023033"/>
    </source>
</evidence>
<dbReference type="RefSeq" id="WP_377610404.1">
    <property type="nucleotide sequence ID" value="NZ_JBHUPA010000006.1"/>
</dbReference>
<evidence type="ECO:0000256" key="1">
    <source>
        <dbReference type="ARBA" id="ARBA00023002"/>
    </source>
</evidence>
<feature type="domain" description="FAD-binding" evidence="3">
    <location>
        <begin position="3"/>
        <end position="336"/>
    </location>
</feature>
<comment type="caution">
    <text evidence="4">The sequence shown here is derived from an EMBL/GenBank/DDBJ whole genome shotgun (WGS) entry which is preliminary data.</text>
</comment>
<evidence type="ECO:0000259" key="3">
    <source>
        <dbReference type="Pfam" id="PF01494"/>
    </source>
</evidence>
<dbReference type="NCBIfam" id="NF005243">
    <property type="entry name" value="PRK06753.1"/>
    <property type="match status" value="1"/>
</dbReference>
<keyword evidence="2 4" id="KW-0503">Monooxygenase</keyword>
<evidence type="ECO:0000313" key="5">
    <source>
        <dbReference type="Proteomes" id="UP001597560"/>
    </source>
</evidence>
<keyword evidence="1" id="KW-0560">Oxidoreductase</keyword>